<dbReference type="GO" id="GO:0055129">
    <property type="term" value="P:L-proline biosynthetic process"/>
    <property type="evidence" value="ECO:0007669"/>
    <property type="project" value="UniProtKB-UniPathway"/>
</dbReference>
<dbReference type="InterPro" id="IPR049704">
    <property type="entry name" value="Aminotrans_3_PPA_site"/>
</dbReference>
<proteinExistence type="predicted"/>
<comment type="cofactor">
    <cofactor evidence="1">
        <name>pyridoxal 5'-phosphate</name>
        <dbReference type="ChEBI" id="CHEBI:597326"/>
    </cofactor>
</comment>
<dbReference type="PROSITE" id="PS00600">
    <property type="entry name" value="AA_TRANSFER_CLASS_3"/>
    <property type="match status" value="1"/>
</dbReference>
<evidence type="ECO:0000256" key="4">
    <source>
        <dbReference type="ARBA" id="ARBA00022576"/>
    </source>
</evidence>
<dbReference type="UniPathway" id="UPA00098">
    <property type="reaction ID" value="UER00358"/>
</dbReference>
<dbReference type="PANTHER" id="PTHR11986">
    <property type="entry name" value="AMINOTRANSFERASE CLASS III"/>
    <property type="match status" value="1"/>
</dbReference>
<dbReference type="EC" id="2.6.1.13" evidence="3"/>
<name>A0A2H0TFR1_9BACT</name>
<comment type="pathway">
    <text evidence="2">Amino-acid biosynthesis; L-proline biosynthesis; L-glutamate 5-semialdehyde from L-ornithine: step 1/1.</text>
</comment>
<evidence type="ECO:0000256" key="2">
    <source>
        <dbReference type="ARBA" id="ARBA00004998"/>
    </source>
</evidence>
<dbReference type="Gene3D" id="3.40.640.10">
    <property type="entry name" value="Type I PLP-dependent aspartate aminotransferase-like (Major domain)"/>
    <property type="match status" value="1"/>
</dbReference>
<dbReference type="InterPro" id="IPR015422">
    <property type="entry name" value="PyrdxlP-dep_Trfase_small"/>
</dbReference>
<dbReference type="EMBL" id="PFCN01000019">
    <property type="protein sequence ID" value="PIR70398.1"/>
    <property type="molecule type" value="Genomic_DNA"/>
</dbReference>
<dbReference type="CDD" id="cd00610">
    <property type="entry name" value="OAT_like"/>
    <property type="match status" value="1"/>
</dbReference>
<feature type="non-terminal residue" evidence="8">
    <location>
        <position position="297"/>
    </location>
</feature>
<dbReference type="InterPro" id="IPR005814">
    <property type="entry name" value="Aminotrans_3"/>
</dbReference>
<evidence type="ECO:0000256" key="6">
    <source>
        <dbReference type="ARBA" id="ARBA00022898"/>
    </source>
</evidence>
<evidence type="ECO:0000256" key="5">
    <source>
        <dbReference type="ARBA" id="ARBA00022679"/>
    </source>
</evidence>
<dbReference type="InterPro" id="IPR050103">
    <property type="entry name" value="Class-III_PLP-dep_AT"/>
</dbReference>
<evidence type="ECO:0000256" key="7">
    <source>
        <dbReference type="ARBA" id="ARBA00030587"/>
    </source>
</evidence>
<keyword evidence="4 8" id="KW-0032">Aminotransferase</keyword>
<dbReference type="FunFam" id="3.40.640.10:FF:000011">
    <property type="entry name" value="Ornithine aminotransferase"/>
    <property type="match status" value="1"/>
</dbReference>
<dbReference type="GO" id="GO:0004587">
    <property type="term" value="F:ornithine aminotransferase activity"/>
    <property type="evidence" value="ECO:0007669"/>
    <property type="project" value="UniProtKB-EC"/>
</dbReference>
<dbReference type="PANTHER" id="PTHR11986:SF18">
    <property type="entry name" value="ORNITHINE AMINOTRANSFERASE, MITOCHONDRIAL"/>
    <property type="match status" value="1"/>
</dbReference>
<dbReference type="InterPro" id="IPR015421">
    <property type="entry name" value="PyrdxlP-dep_Trfase_major"/>
</dbReference>
<dbReference type="InterPro" id="IPR015424">
    <property type="entry name" value="PyrdxlP-dep_Trfase"/>
</dbReference>
<keyword evidence="5 8" id="KW-0808">Transferase</keyword>
<dbReference type="Gene3D" id="3.90.1150.10">
    <property type="entry name" value="Aspartate Aminotransferase, domain 1"/>
    <property type="match status" value="1"/>
</dbReference>
<evidence type="ECO:0000313" key="9">
    <source>
        <dbReference type="Proteomes" id="UP000229383"/>
    </source>
</evidence>
<dbReference type="Proteomes" id="UP000229383">
    <property type="component" value="Unassembled WGS sequence"/>
</dbReference>
<organism evidence="8 9">
    <name type="scientific">Candidatus Niyogibacteria bacterium CG10_big_fil_rev_8_21_14_0_10_42_19</name>
    <dbReference type="NCBI Taxonomy" id="1974725"/>
    <lineage>
        <taxon>Bacteria</taxon>
        <taxon>Candidatus Niyogiibacteriota</taxon>
    </lineage>
</organism>
<reference evidence="9" key="1">
    <citation type="submission" date="2017-09" db="EMBL/GenBank/DDBJ databases">
        <title>Depth-based differentiation of microbial function through sediment-hosted aquifers and enrichment of novel symbionts in the deep terrestrial subsurface.</title>
        <authorList>
            <person name="Probst A.J."/>
            <person name="Ladd B."/>
            <person name="Jarett J.K."/>
            <person name="Geller-Mcgrath D.E."/>
            <person name="Sieber C.M.K."/>
            <person name="Emerson J.B."/>
            <person name="Anantharaman K."/>
            <person name="Thomas B.C."/>
            <person name="Malmstrom R."/>
            <person name="Stieglmeier M."/>
            <person name="Klingl A."/>
            <person name="Woyke T."/>
            <person name="Ryan C.M."/>
            <person name="Banfield J.F."/>
        </authorList>
    </citation>
    <scope>NUCLEOTIDE SEQUENCE [LARGE SCALE GENOMIC DNA]</scope>
</reference>
<sequence length="297" mass="32575">MEDKKRYISYYKKYRARNYDFFDQFVLKKASGPWIYDTEGKKYLDLLSCYSAVSVGHAHKKVFAAAKRQMKKGLTTCSGVFVNDETAMFLKELAELCGMDKVLFMNTGAEAVETAMKLARKWAYVRKGVKRDEAEIIFCEGNFHGRTIAIVSASTVPQYKELFGPCVPGIKKIPFGDAKALWGAITPNTAAFIVEPIQGEGGINIPPDGYLSRVRGICNEKNVLFIADEVQTGLGRTGDMFACDYEGIKPDVYILGKALGGGFPISAVVSSRKIMDVFVPGDHGSTFGGNPFSCAVG</sequence>
<keyword evidence="6" id="KW-0663">Pyridoxal phosphate</keyword>
<protein>
    <recommendedName>
        <fullName evidence="3">ornithine aminotransferase</fullName>
        <ecNumber evidence="3">2.6.1.13</ecNumber>
    </recommendedName>
    <alternativeName>
        <fullName evidence="7">Ornithine--oxo-acid aminotransferase</fullName>
    </alternativeName>
</protein>
<evidence type="ECO:0000256" key="3">
    <source>
        <dbReference type="ARBA" id="ARBA00012924"/>
    </source>
</evidence>
<dbReference type="AlphaFoldDB" id="A0A2H0TFR1"/>
<dbReference type="SUPFAM" id="SSF53383">
    <property type="entry name" value="PLP-dependent transferases"/>
    <property type="match status" value="1"/>
</dbReference>
<gene>
    <name evidence="8" type="primary">rocD</name>
    <name evidence="8" type="ORF">COU46_01690</name>
</gene>
<dbReference type="GO" id="GO:0042802">
    <property type="term" value="F:identical protein binding"/>
    <property type="evidence" value="ECO:0007669"/>
    <property type="project" value="TreeGrafter"/>
</dbReference>
<accession>A0A2H0TFR1</accession>
<comment type="caution">
    <text evidence="8">The sequence shown here is derived from an EMBL/GenBank/DDBJ whole genome shotgun (WGS) entry which is preliminary data.</text>
</comment>
<evidence type="ECO:0000313" key="8">
    <source>
        <dbReference type="EMBL" id="PIR70398.1"/>
    </source>
</evidence>
<dbReference type="Pfam" id="PF00202">
    <property type="entry name" value="Aminotran_3"/>
    <property type="match status" value="1"/>
</dbReference>
<dbReference type="GO" id="GO:0030170">
    <property type="term" value="F:pyridoxal phosphate binding"/>
    <property type="evidence" value="ECO:0007669"/>
    <property type="project" value="InterPro"/>
</dbReference>
<evidence type="ECO:0000256" key="1">
    <source>
        <dbReference type="ARBA" id="ARBA00001933"/>
    </source>
</evidence>